<name>A0A4V1QPM3_9SPHN</name>
<dbReference type="AlphaFoldDB" id="A0A4V1QPM3"/>
<evidence type="ECO:0000313" key="1">
    <source>
        <dbReference type="EMBL" id="RXZ34297.1"/>
    </source>
</evidence>
<accession>A0A4V1QPM3</accession>
<organism evidence="1 2">
    <name type="scientific">Sphingomonas desiccabilis</name>
    <dbReference type="NCBI Taxonomy" id="429134"/>
    <lineage>
        <taxon>Bacteria</taxon>
        <taxon>Pseudomonadati</taxon>
        <taxon>Pseudomonadota</taxon>
        <taxon>Alphaproteobacteria</taxon>
        <taxon>Sphingomonadales</taxon>
        <taxon>Sphingomonadaceae</taxon>
        <taxon>Sphingomonas</taxon>
    </lineage>
</organism>
<proteinExistence type="predicted"/>
<dbReference type="RefSeq" id="WP_125961572.1">
    <property type="nucleotide sequence ID" value="NZ_JACIDD010000001.1"/>
</dbReference>
<protein>
    <submittedName>
        <fullName evidence="1">Uncharacterized protein</fullName>
    </submittedName>
</protein>
<reference evidence="1 2" key="1">
    <citation type="submission" date="2019-01" db="EMBL/GenBank/DDBJ databases">
        <title>Sphingomonas mucosissima sp. nov. and Sphingomonas desiccabilis sp. nov., from biological soil crusts in the Colorado Plateau, USA.</title>
        <authorList>
            <person name="Zhu D."/>
        </authorList>
    </citation>
    <scope>NUCLEOTIDE SEQUENCE [LARGE SCALE GENOMIC DNA]</scope>
    <source>
        <strain evidence="1 2">CP1D</strain>
    </source>
</reference>
<gene>
    <name evidence="1" type="ORF">EO081_00910</name>
</gene>
<dbReference type="Proteomes" id="UP000292347">
    <property type="component" value="Unassembled WGS sequence"/>
</dbReference>
<sequence>MQVGLWSGAAALAAVAVASGVADARRARRADLDRVGVMPWPGIQMAAILCAVILGALALTG</sequence>
<dbReference type="EMBL" id="SDPT01000001">
    <property type="protein sequence ID" value="RXZ34297.1"/>
    <property type="molecule type" value="Genomic_DNA"/>
</dbReference>
<comment type="caution">
    <text evidence="1">The sequence shown here is derived from an EMBL/GenBank/DDBJ whole genome shotgun (WGS) entry which is preliminary data.</text>
</comment>
<evidence type="ECO:0000313" key="2">
    <source>
        <dbReference type="Proteomes" id="UP000292347"/>
    </source>
</evidence>
<keyword evidence="2" id="KW-1185">Reference proteome</keyword>